<keyword evidence="2" id="KW-1185">Reference proteome</keyword>
<organism evidence="1 2">
    <name type="scientific">Azorhizophilus paspali</name>
    <name type="common">Azotobacter paspali</name>
    <dbReference type="NCBI Taxonomy" id="69963"/>
    <lineage>
        <taxon>Bacteria</taxon>
        <taxon>Pseudomonadati</taxon>
        <taxon>Pseudomonadota</taxon>
        <taxon>Gammaproteobacteria</taxon>
        <taxon>Pseudomonadales</taxon>
        <taxon>Pseudomonadaceae</taxon>
        <taxon>Azorhizophilus</taxon>
    </lineage>
</organism>
<accession>A0ABV6SPC7</accession>
<evidence type="ECO:0000313" key="1">
    <source>
        <dbReference type="EMBL" id="MFC0710160.1"/>
    </source>
</evidence>
<dbReference type="EMBL" id="JBHLSS010000069">
    <property type="protein sequence ID" value="MFC0710160.1"/>
    <property type="molecule type" value="Genomic_DNA"/>
</dbReference>
<evidence type="ECO:0000313" key="2">
    <source>
        <dbReference type="Proteomes" id="UP001589891"/>
    </source>
</evidence>
<name>A0ABV6SPC7_AZOPA</name>
<sequence>MFGYNNDSWSTHTSLGAKNNTANQIAAFFSDITTFTSHYENPVVKNSGITVDEYIYIKHHDGPNATDFVSSQGLKISVRAIFTWI</sequence>
<reference evidence="1 2" key="1">
    <citation type="submission" date="2024-09" db="EMBL/GenBank/DDBJ databases">
        <authorList>
            <person name="Sun Q."/>
            <person name="Mori K."/>
        </authorList>
    </citation>
    <scope>NUCLEOTIDE SEQUENCE [LARGE SCALE GENOMIC DNA]</scope>
    <source>
        <strain evidence="1 2">NCAIM B.01794</strain>
    </source>
</reference>
<comment type="caution">
    <text evidence="1">The sequence shown here is derived from an EMBL/GenBank/DDBJ whole genome shotgun (WGS) entry which is preliminary data.</text>
</comment>
<dbReference type="Proteomes" id="UP001589891">
    <property type="component" value="Unassembled WGS sequence"/>
</dbReference>
<protein>
    <submittedName>
        <fullName evidence="1">Uncharacterized protein</fullName>
    </submittedName>
</protein>
<dbReference type="RefSeq" id="WP_376945918.1">
    <property type="nucleotide sequence ID" value="NZ_CP171449.1"/>
</dbReference>
<gene>
    <name evidence="1" type="ORF">ACFFGX_11500</name>
</gene>
<proteinExistence type="predicted"/>